<keyword evidence="4" id="KW-0175">Coiled coil</keyword>
<dbReference type="SUPFAM" id="SSF48008">
    <property type="entry name" value="GntR ligand-binding domain-like"/>
    <property type="match status" value="1"/>
</dbReference>
<evidence type="ECO:0000256" key="3">
    <source>
        <dbReference type="ARBA" id="ARBA00023163"/>
    </source>
</evidence>
<dbReference type="Pfam" id="PF00392">
    <property type="entry name" value="GntR"/>
    <property type="match status" value="1"/>
</dbReference>
<dbReference type="Gene3D" id="1.20.120.530">
    <property type="entry name" value="GntR ligand-binding domain-like"/>
    <property type="match status" value="1"/>
</dbReference>
<dbReference type="InterPro" id="IPR011711">
    <property type="entry name" value="GntR_C"/>
</dbReference>
<dbReference type="PANTHER" id="PTHR43537">
    <property type="entry name" value="TRANSCRIPTIONAL REGULATOR, GNTR FAMILY"/>
    <property type="match status" value="1"/>
</dbReference>
<evidence type="ECO:0000256" key="2">
    <source>
        <dbReference type="ARBA" id="ARBA00023125"/>
    </source>
</evidence>
<dbReference type="InterPro" id="IPR008920">
    <property type="entry name" value="TF_FadR/GntR_C"/>
</dbReference>
<keyword evidence="7" id="KW-1185">Reference proteome</keyword>
<evidence type="ECO:0000313" key="7">
    <source>
        <dbReference type="Proteomes" id="UP001500984"/>
    </source>
</evidence>
<evidence type="ECO:0000313" key="6">
    <source>
        <dbReference type="EMBL" id="GAA2100693.1"/>
    </source>
</evidence>
<dbReference type="Proteomes" id="UP001500984">
    <property type="component" value="Unassembled WGS sequence"/>
</dbReference>
<gene>
    <name evidence="6" type="ORF">GCM10009823_23210</name>
</gene>
<dbReference type="SMART" id="SM00345">
    <property type="entry name" value="HTH_GNTR"/>
    <property type="match status" value="1"/>
</dbReference>
<organism evidence="6 7">
    <name type="scientific">Brevibacterium salitolerans</name>
    <dbReference type="NCBI Taxonomy" id="1403566"/>
    <lineage>
        <taxon>Bacteria</taxon>
        <taxon>Bacillati</taxon>
        <taxon>Actinomycetota</taxon>
        <taxon>Actinomycetes</taxon>
        <taxon>Micrococcales</taxon>
        <taxon>Brevibacteriaceae</taxon>
        <taxon>Brevibacterium</taxon>
    </lineage>
</organism>
<name>A0ABN2WZJ9_9MICO</name>
<dbReference type="Pfam" id="PF07729">
    <property type="entry name" value="FCD"/>
    <property type="match status" value="1"/>
</dbReference>
<feature type="coiled-coil region" evidence="4">
    <location>
        <begin position="128"/>
        <end position="155"/>
    </location>
</feature>
<reference evidence="6 7" key="1">
    <citation type="journal article" date="2019" name="Int. J. Syst. Evol. Microbiol.">
        <title>The Global Catalogue of Microorganisms (GCM) 10K type strain sequencing project: providing services to taxonomists for standard genome sequencing and annotation.</title>
        <authorList>
            <consortium name="The Broad Institute Genomics Platform"/>
            <consortium name="The Broad Institute Genome Sequencing Center for Infectious Disease"/>
            <person name="Wu L."/>
            <person name="Ma J."/>
        </authorList>
    </citation>
    <scope>NUCLEOTIDE SEQUENCE [LARGE SCALE GENOMIC DNA]</scope>
    <source>
        <strain evidence="6 7">JCM 15900</strain>
    </source>
</reference>
<dbReference type="InterPro" id="IPR036388">
    <property type="entry name" value="WH-like_DNA-bd_sf"/>
</dbReference>
<keyword evidence="2" id="KW-0238">DNA-binding</keyword>
<dbReference type="CDD" id="cd07377">
    <property type="entry name" value="WHTH_GntR"/>
    <property type="match status" value="1"/>
</dbReference>
<evidence type="ECO:0000256" key="4">
    <source>
        <dbReference type="SAM" id="Coils"/>
    </source>
</evidence>
<dbReference type="EMBL" id="BAAAPZ010000008">
    <property type="protein sequence ID" value="GAA2100693.1"/>
    <property type="molecule type" value="Genomic_DNA"/>
</dbReference>
<dbReference type="InterPro" id="IPR036390">
    <property type="entry name" value="WH_DNA-bd_sf"/>
</dbReference>
<feature type="domain" description="HTH gntR-type" evidence="5">
    <location>
        <begin position="15"/>
        <end position="85"/>
    </location>
</feature>
<evidence type="ECO:0000256" key="1">
    <source>
        <dbReference type="ARBA" id="ARBA00023015"/>
    </source>
</evidence>
<dbReference type="SUPFAM" id="SSF46785">
    <property type="entry name" value="Winged helix' DNA-binding domain"/>
    <property type="match status" value="1"/>
</dbReference>
<dbReference type="PROSITE" id="PS50949">
    <property type="entry name" value="HTH_GNTR"/>
    <property type="match status" value="1"/>
</dbReference>
<dbReference type="Gene3D" id="1.10.10.10">
    <property type="entry name" value="Winged helix-like DNA-binding domain superfamily/Winged helix DNA-binding domain"/>
    <property type="match status" value="1"/>
</dbReference>
<comment type="caution">
    <text evidence="6">The sequence shown here is derived from an EMBL/GenBank/DDBJ whole genome shotgun (WGS) entry which is preliminary data.</text>
</comment>
<proteinExistence type="predicted"/>
<dbReference type="InterPro" id="IPR000524">
    <property type="entry name" value="Tscrpt_reg_HTH_GntR"/>
</dbReference>
<protein>
    <submittedName>
        <fullName evidence="6">FadR/GntR family transcriptional regulator</fullName>
    </submittedName>
</protein>
<dbReference type="PRINTS" id="PR00035">
    <property type="entry name" value="HTHGNTR"/>
</dbReference>
<dbReference type="SMART" id="SM00895">
    <property type="entry name" value="FCD"/>
    <property type="match status" value="1"/>
</dbReference>
<keyword evidence="3" id="KW-0804">Transcription</keyword>
<dbReference type="PANTHER" id="PTHR43537:SF24">
    <property type="entry name" value="GLUCONATE OPERON TRANSCRIPTIONAL REPRESSOR"/>
    <property type="match status" value="1"/>
</dbReference>
<sequence>MVMRGSEIGAEAGRSLGSQRVADDLRSAVLRGVLHVGSRLPSERELAEERGVSRTTVRAALAALEAEGFVERRVGRGGGTFVTGPGSRGVTEALRNAVGTAGFPSGDLAEARLEVEPRCAALAAVRMAPEALDELRDLQRVMARARRRREFFDANARFHALIAQSSGNAVLAAVIGGLTAPIRELTDDPLRIREDELRLTVRAHEAVFGALAAGDAEAAEAAMRVHLAAHRDVVCGVGRRD</sequence>
<accession>A0ABN2WZJ9</accession>
<keyword evidence="1" id="KW-0805">Transcription regulation</keyword>
<evidence type="ECO:0000259" key="5">
    <source>
        <dbReference type="PROSITE" id="PS50949"/>
    </source>
</evidence>